<evidence type="ECO:0000313" key="3">
    <source>
        <dbReference type="EMBL" id="OAM90165.1"/>
    </source>
</evidence>
<comment type="similarity">
    <text evidence="1">Belongs to the SufE family.</text>
</comment>
<sequence length="138" mass="15145">MTLAEKQRLLIDGLAIIPDAQERLAIAVERARHLPPPAPGERVDANRVPGCVSTVWLIGEIRDGRLRLRADADSPLVKGLVALLCELYDDTDPAEAAAVEPVLLEELRLTQNLSPTRRNGLAAVRARIRELAARHRPV</sequence>
<dbReference type="Gene3D" id="3.90.1010.10">
    <property type="match status" value="1"/>
</dbReference>
<dbReference type="InterPro" id="IPR003808">
    <property type="entry name" value="Fe-S_metab-assoc_dom"/>
</dbReference>
<feature type="domain" description="Fe-S metabolism associated" evidence="2">
    <location>
        <begin position="14"/>
        <end position="130"/>
    </location>
</feature>
<evidence type="ECO:0000256" key="1">
    <source>
        <dbReference type="ARBA" id="ARBA00010282"/>
    </source>
</evidence>
<dbReference type="Proteomes" id="UP000078486">
    <property type="component" value="Unassembled WGS sequence"/>
</dbReference>
<protein>
    <submittedName>
        <fullName evidence="3">Fe-S metabolism protein SufE</fullName>
    </submittedName>
</protein>
<dbReference type="EMBL" id="LRRQ01000075">
    <property type="protein sequence ID" value="OAM90165.1"/>
    <property type="molecule type" value="Genomic_DNA"/>
</dbReference>
<dbReference type="AlphaFoldDB" id="A0A178ILM3"/>
<gene>
    <name evidence="3" type="ORF">AW736_10345</name>
</gene>
<dbReference type="SUPFAM" id="SSF82649">
    <property type="entry name" value="SufE/NifU"/>
    <property type="match status" value="1"/>
</dbReference>
<accession>A0A178ILM3</accession>
<reference evidence="3 4" key="1">
    <citation type="submission" date="2016-01" db="EMBL/GenBank/DDBJ databases">
        <title>High potential of lignocellulose degradation of a new Verrucomicrobia species.</title>
        <authorList>
            <person name="Wang Y."/>
            <person name="Shi Y."/>
            <person name="Qiu Z."/>
            <person name="Liu S."/>
            <person name="Yang H."/>
        </authorList>
    </citation>
    <scope>NUCLEOTIDE SEQUENCE [LARGE SCALE GENOMIC DNA]</scope>
    <source>
        <strain evidence="3 4">TSB47</strain>
    </source>
</reference>
<dbReference type="Pfam" id="PF02657">
    <property type="entry name" value="SufE"/>
    <property type="match status" value="1"/>
</dbReference>
<dbReference type="PANTHER" id="PTHR43597">
    <property type="entry name" value="SULFUR ACCEPTOR PROTEIN CSDE"/>
    <property type="match status" value="1"/>
</dbReference>
<dbReference type="OrthoDB" id="9799320at2"/>
<organism evidence="3 4">
    <name type="scientific">Termitidicoccus mucosus</name>
    <dbReference type="NCBI Taxonomy" id="1184151"/>
    <lineage>
        <taxon>Bacteria</taxon>
        <taxon>Pseudomonadati</taxon>
        <taxon>Verrucomicrobiota</taxon>
        <taxon>Opitutia</taxon>
        <taxon>Opitutales</taxon>
        <taxon>Opitutaceae</taxon>
        <taxon>Termitidicoccus</taxon>
    </lineage>
</organism>
<evidence type="ECO:0000313" key="4">
    <source>
        <dbReference type="Proteomes" id="UP000078486"/>
    </source>
</evidence>
<dbReference type="PANTHER" id="PTHR43597:SF5">
    <property type="entry name" value="SUFE-LIKE PROTEIN 2, CHLOROPLASTIC"/>
    <property type="match status" value="1"/>
</dbReference>
<dbReference type="RefSeq" id="WP_068770193.1">
    <property type="nucleotide sequence ID" value="NZ_CP109796.1"/>
</dbReference>
<proteinExistence type="inferred from homology"/>
<evidence type="ECO:0000259" key="2">
    <source>
        <dbReference type="Pfam" id="PF02657"/>
    </source>
</evidence>
<name>A0A178ILM3_9BACT</name>
<comment type="caution">
    <text evidence="3">The sequence shown here is derived from an EMBL/GenBank/DDBJ whole genome shotgun (WGS) entry which is preliminary data.</text>
</comment>
<keyword evidence="4" id="KW-1185">Reference proteome</keyword>
<dbReference type="STRING" id="1184151.AW736_10345"/>